<dbReference type="STRING" id="7574.A0A1S3HF89"/>
<feature type="domain" description="3'-5' exonuclease" evidence="2">
    <location>
        <begin position="154"/>
        <end position="346"/>
    </location>
</feature>
<dbReference type="GO" id="GO:0003676">
    <property type="term" value="F:nucleic acid binding"/>
    <property type="evidence" value="ECO:0007669"/>
    <property type="project" value="InterPro"/>
</dbReference>
<feature type="region of interest" description="Disordered" evidence="1">
    <location>
        <begin position="791"/>
        <end position="867"/>
    </location>
</feature>
<dbReference type="InParanoid" id="A0A1S3HF89"/>
<dbReference type="InterPro" id="IPR036397">
    <property type="entry name" value="RNaseH_sf"/>
</dbReference>
<proteinExistence type="predicted"/>
<feature type="compositionally biased region" description="Polar residues" evidence="1">
    <location>
        <begin position="591"/>
        <end position="602"/>
    </location>
</feature>
<dbReference type="OrthoDB" id="26838at2759"/>
<evidence type="ECO:0000256" key="1">
    <source>
        <dbReference type="SAM" id="MobiDB-lite"/>
    </source>
</evidence>
<feature type="region of interest" description="Disordered" evidence="1">
    <location>
        <begin position="589"/>
        <end position="677"/>
    </location>
</feature>
<dbReference type="GO" id="GO:0034587">
    <property type="term" value="P:piRNA processing"/>
    <property type="evidence" value="ECO:0007669"/>
    <property type="project" value="TreeGrafter"/>
</dbReference>
<dbReference type="KEGG" id="lak:106154795"/>
<protein>
    <submittedName>
        <fullName evidence="4">Uncharacterized protein LOC106154795 isoform X1</fullName>
    </submittedName>
</protein>
<organism evidence="3 4">
    <name type="scientific">Lingula anatina</name>
    <name type="common">Brachiopod</name>
    <name type="synonym">Lingula unguis</name>
    <dbReference type="NCBI Taxonomy" id="7574"/>
    <lineage>
        <taxon>Eukaryota</taxon>
        <taxon>Metazoa</taxon>
        <taxon>Spiralia</taxon>
        <taxon>Lophotrochozoa</taxon>
        <taxon>Brachiopoda</taxon>
        <taxon>Linguliformea</taxon>
        <taxon>Lingulata</taxon>
        <taxon>Lingulida</taxon>
        <taxon>Linguloidea</taxon>
        <taxon>Lingulidae</taxon>
        <taxon>Lingula</taxon>
    </lineage>
</organism>
<feature type="region of interest" description="Disordered" evidence="1">
    <location>
        <begin position="429"/>
        <end position="519"/>
    </location>
</feature>
<dbReference type="InterPro" id="IPR052144">
    <property type="entry name" value="piRNA_biogenesis_EXD1"/>
</dbReference>
<dbReference type="AlphaFoldDB" id="A0A1S3HF89"/>
<dbReference type="GO" id="GO:1990923">
    <property type="term" value="C:PET complex"/>
    <property type="evidence" value="ECO:0007669"/>
    <property type="project" value="TreeGrafter"/>
</dbReference>
<dbReference type="GeneID" id="106154795"/>
<feature type="compositionally biased region" description="Polar residues" evidence="1">
    <location>
        <begin position="791"/>
        <end position="802"/>
    </location>
</feature>
<evidence type="ECO:0000313" key="4">
    <source>
        <dbReference type="RefSeq" id="XP_013384738.1"/>
    </source>
</evidence>
<feature type="compositionally biased region" description="Low complexity" evidence="1">
    <location>
        <begin position="645"/>
        <end position="655"/>
    </location>
</feature>
<dbReference type="SMART" id="SM00474">
    <property type="entry name" value="35EXOc"/>
    <property type="match status" value="1"/>
</dbReference>
<feature type="region of interest" description="Disordered" evidence="1">
    <location>
        <begin position="106"/>
        <end position="125"/>
    </location>
</feature>
<keyword evidence="3" id="KW-1185">Reference proteome</keyword>
<sequence>MATRVGSKVLLTAADGSYEGIVHSFSADGKRLDLKKVVSLPSRKKLPGSQIFFRNEILELEVLEAAKEEDEDDDKEDLTDRCLLRPKQSTPHLKRLHDLEHNKLLLNRPQDTEASSGTAPHRKTRRSIKFKPLERIFEAHHPEEPGEVIYTVVDQIDDQFEKLMDVFREMTLGPGQEILGVALEGINLGRGGELCWIQIACKEYVFLFDVLTLGADCFKFGLKDILESQKFLKVMHNCRQASDILCHQYGVGLINIFDTQVADIIVYKVEHGGDLPMYVNGLTVLLDNYLEVDPDEISPAMVREHCKKEDLQVWAKRPCPEYLLDIAVRNVLYLRDLRKVLMERMLGEFVAGVDLFLSVLRDADDDKASKAWAEIHRLPQSFQHIPRRLERYPRGKIREGDYNSQGFRENCSGVRDSYMVYSHSSIWHAQSSGRGRPADSGPLQARAPLSSTFKSAPGQVTSSRSPTGQVTSSRSPTGQVTSSRSPTGQVTSSRSPTGQVTSSRSPTGQVTSGHSSPEQIVKTKMTSAKLLSGQPTSSVFPSSIATEPTYLQHDLQYSLPAEETLISSESPDNLCSSPALNYVVKERNESKPTQPFTGQNSPQVPPANFVPLPTKPLVFKPAGLMQSQDSPGRTSRGRTANRKFSSAGESDSSCSENDNWKPGGAYAKDSGSSSSREHALFPLDSRSITFGVPSSDLSEVQKTLDAAVQHRYSGSGSTVHAGISNEGATVPRGRSKYKIPFTSPVTASHLSELSETPVVSLTPQENRIARKMPETIDSPNENLLLRVLQMQSKSHPSKQNPQRDIAFDGPLTVDPGTSDTGHQQDSLTDSFAVSPPEIQRMNNLPIRPNTRFSKPGKLTSPLNGNDSPVYNCHYTGAGSGGDGPRGDSTGGCLLQGAREGGTSSEEVHVPSGVPRMAKVYGKGRAHYLQID</sequence>
<dbReference type="GO" id="GO:0008408">
    <property type="term" value="F:3'-5' exonuclease activity"/>
    <property type="evidence" value="ECO:0007669"/>
    <property type="project" value="InterPro"/>
</dbReference>
<name>A0A1S3HF89_LINAN</name>
<dbReference type="SUPFAM" id="SSF53098">
    <property type="entry name" value="Ribonuclease H-like"/>
    <property type="match status" value="1"/>
</dbReference>
<dbReference type="PANTHER" id="PTHR46628:SF1">
    <property type="entry name" value="PIRNA BIOGENESIS PROTEIN EXD1"/>
    <property type="match status" value="1"/>
</dbReference>
<accession>A0A1S3HF89</accession>
<gene>
    <name evidence="4" type="primary">LOC106154795</name>
</gene>
<dbReference type="InterPro" id="IPR002562">
    <property type="entry name" value="3'-5'_exonuclease_dom"/>
</dbReference>
<dbReference type="Gene3D" id="3.30.420.10">
    <property type="entry name" value="Ribonuclease H-like superfamily/Ribonuclease H"/>
    <property type="match status" value="1"/>
</dbReference>
<dbReference type="InterPro" id="IPR012337">
    <property type="entry name" value="RNaseH-like_sf"/>
</dbReference>
<dbReference type="RefSeq" id="XP_013384738.1">
    <property type="nucleotide sequence ID" value="XM_013529284.1"/>
</dbReference>
<feature type="compositionally biased region" description="Polar residues" evidence="1">
    <location>
        <begin position="815"/>
        <end position="831"/>
    </location>
</feature>
<dbReference type="Proteomes" id="UP000085678">
    <property type="component" value="Unplaced"/>
</dbReference>
<dbReference type="PANTHER" id="PTHR46628">
    <property type="entry name" value="PIRNA BIOGENESIS PROTEIN EXD1"/>
    <property type="match status" value="1"/>
</dbReference>
<evidence type="ECO:0000313" key="3">
    <source>
        <dbReference type="Proteomes" id="UP000085678"/>
    </source>
</evidence>
<feature type="compositionally biased region" description="Polar residues" evidence="1">
    <location>
        <begin position="449"/>
        <end position="518"/>
    </location>
</feature>
<dbReference type="Pfam" id="PF01612">
    <property type="entry name" value="DNA_pol_A_exo1"/>
    <property type="match status" value="1"/>
</dbReference>
<evidence type="ECO:0000259" key="2">
    <source>
        <dbReference type="SMART" id="SM00474"/>
    </source>
</evidence>
<reference evidence="4" key="1">
    <citation type="submission" date="2025-08" db="UniProtKB">
        <authorList>
            <consortium name="RefSeq"/>
        </authorList>
    </citation>
    <scope>IDENTIFICATION</scope>
    <source>
        <tissue evidence="4">Gonads</tissue>
    </source>
</reference>